<evidence type="ECO:0000313" key="1">
    <source>
        <dbReference type="EMBL" id="AUT66133.1"/>
    </source>
</evidence>
<protein>
    <recommendedName>
        <fullName evidence="3">Lysozyme inhibitor LprI N-terminal domain-containing protein</fullName>
    </recommendedName>
</protein>
<sequence>MDVELAELYQSALKTISDPKALARSESGWVMARNMCDGDLDCLRRAYGERIGQFKGSLGSPPLLPAEASPEKP</sequence>
<dbReference type="AlphaFoldDB" id="A0A2I8F2Y4"/>
<accession>A0A2I8F2Y4</accession>
<dbReference type="EMBL" id="CP026113">
    <property type="protein sequence ID" value="AUT66133.1"/>
    <property type="molecule type" value="Genomic_DNA"/>
</dbReference>
<dbReference type="KEGG" id="pter:C2L65_35855"/>
<proteinExistence type="predicted"/>
<reference evidence="1 2" key="1">
    <citation type="submission" date="2018-01" db="EMBL/GenBank/DDBJ databases">
        <title>Species boundaries and ecological features among Paraburkholderia terrae DSMZ17804T, P. hospita DSMZ17164T and P. caribensis DSMZ13236T.</title>
        <authorList>
            <person name="Pratama A.A."/>
        </authorList>
    </citation>
    <scope>NUCLEOTIDE SEQUENCE [LARGE SCALE GENOMIC DNA]</scope>
    <source>
        <strain evidence="1 2">DSM 17804</strain>
    </source>
</reference>
<evidence type="ECO:0000313" key="2">
    <source>
        <dbReference type="Proteomes" id="UP000243502"/>
    </source>
</evidence>
<organism evidence="1 2">
    <name type="scientific">Paraburkholderia terrae</name>
    <dbReference type="NCBI Taxonomy" id="311230"/>
    <lineage>
        <taxon>Bacteria</taxon>
        <taxon>Pseudomonadati</taxon>
        <taxon>Pseudomonadota</taxon>
        <taxon>Betaproteobacteria</taxon>
        <taxon>Burkholderiales</taxon>
        <taxon>Burkholderiaceae</taxon>
        <taxon>Paraburkholderia</taxon>
    </lineage>
</organism>
<dbReference type="Proteomes" id="UP000243502">
    <property type="component" value="Chromosome 3"/>
</dbReference>
<evidence type="ECO:0008006" key="3">
    <source>
        <dbReference type="Google" id="ProtNLM"/>
    </source>
</evidence>
<name>A0A2I8F2Y4_9BURK</name>
<gene>
    <name evidence="1" type="ORF">C2L65_35855</name>
</gene>